<evidence type="ECO:0000313" key="1">
    <source>
        <dbReference type="EMBL" id="URE03405.1"/>
    </source>
</evidence>
<dbReference type="Proteomes" id="UP001055439">
    <property type="component" value="Chromosome 5"/>
</dbReference>
<evidence type="ECO:0000313" key="2">
    <source>
        <dbReference type="Proteomes" id="UP001055439"/>
    </source>
</evidence>
<name>A0A9E7FWU5_9LILI</name>
<gene>
    <name evidence="1" type="ORF">MUK42_20302</name>
</gene>
<organism evidence="1 2">
    <name type="scientific">Musa troglodytarum</name>
    <name type="common">fe'i banana</name>
    <dbReference type="NCBI Taxonomy" id="320322"/>
    <lineage>
        <taxon>Eukaryota</taxon>
        <taxon>Viridiplantae</taxon>
        <taxon>Streptophyta</taxon>
        <taxon>Embryophyta</taxon>
        <taxon>Tracheophyta</taxon>
        <taxon>Spermatophyta</taxon>
        <taxon>Magnoliopsida</taxon>
        <taxon>Liliopsida</taxon>
        <taxon>Zingiberales</taxon>
        <taxon>Musaceae</taxon>
        <taxon>Musa</taxon>
    </lineage>
</organism>
<dbReference type="EMBL" id="CP097507">
    <property type="protein sequence ID" value="URE03405.1"/>
    <property type="molecule type" value="Genomic_DNA"/>
</dbReference>
<reference evidence="1" key="1">
    <citation type="submission" date="2022-05" db="EMBL/GenBank/DDBJ databases">
        <title>The Musa troglodytarum L. genome provides insights into the mechanism of non-climacteric behaviour and enrichment of carotenoids.</title>
        <authorList>
            <person name="Wang J."/>
        </authorList>
    </citation>
    <scope>NUCLEOTIDE SEQUENCE</scope>
    <source>
        <tissue evidence="1">Leaf</tissue>
    </source>
</reference>
<dbReference type="AlphaFoldDB" id="A0A9E7FWU5"/>
<proteinExistence type="predicted"/>
<keyword evidence="2" id="KW-1185">Reference proteome</keyword>
<accession>A0A9E7FWU5</accession>
<protein>
    <submittedName>
        <fullName evidence="1">Uncharacterized protein</fullName>
    </submittedName>
</protein>
<sequence>MANGWGRGNSCEACSGRTTDGYSLYGSGRIRTMHTCVRVVAADGGGKESTELKLALDSWCDALLYEEDCSLLAVVHGR</sequence>